<dbReference type="EMBL" id="QWLA01000063">
    <property type="protein sequence ID" value="RIH84101.1"/>
    <property type="molecule type" value="Genomic_DNA"/>
</dbReference>
<evidence type="ECO:0000313" key="2">
    <source>
        <dbReference type="EMBL" id="RIH84101.1"/>
    </source>
</evidence>
<dbReference type="AlphaFoldDB" id="A0A399EPN4"/>
<keyword evidence="3" id="KW-1185">Reference proteome</keyword>
<comment type="caution">
    <text evidence="2">The sequence shown here is derived from an EMBL/GenBank/DDBJ whole genome shotgun (WGS) entry which is preliminary data.</text>
</comment>
<organism evidence="2 3">
    <name type="scientific">Calidithermus roseus</name>
    <dbReference type="NCBI Taxonomy" id="1644118"/>
    <lineage>
        <taxon>Bacteria</taxon>
        <taxon>Thermotogati</taxon>
        <taxon>Deinococcota</taxon>
        <taxon>Deinococci</taxon>
        <taxon>Thermales</taxon>
        <taxon>Thermaceae</taxon>
        <taxon>Calidithermus</taxon>
    </lineage>
</organism>
<reference evidence="2 3" key="1">
    <citation type="submission" date="2018-08" db="EMBL/GenBank/DDBJ databases">
        <title>Meiothermus roseus NBRC 110900 genome sequencing project.</title>
        <authorList>
            <person name="Da Costa M.S."/>
            <person name="Albuquerque L."/>
            <person name="Raposo P."/>
            <person name="Froufe H.J.C."/>
            <person name="Barroso C.S."/>
            <person name="Egas C."/>
        </authorList>
    </citation>
    <scope>NUCLEOTIDE SEQUENCE [LARGE SCALE GENOMIC DNA]</scope>
    <source>
        <strain evidence="2 3">NBRC 110900</strain>
    </source>
</reference>
<accession>A0A399EPN4</accession>
<evidence type="ECO:0000256" key="1">
    <source>
        <dbReference type="SAM" id="MobiDB-lite"/>
    </source>
</evidence>
<feature type="region of interest" description="Disordered" evidence="1">
    <location>
        <begin position="53"/>
        <end position="90"/>
    </location>
</feature>
<gene>
    <name evidence="2" type="ORF">Mrose_02777</name>
</gene>
<evidence type="ECO:0000313" key="3">
    <source>
        <dbReference type="Proteomes" id="UP000265341"/>
    </source>
</evidence>
<protein>
    <submittedName>
        <fullName evidence="2">Uncharacterized protein</fullName>
    </submittedName>
</protein>
<sequence length="90" mass="9626">MGHSPGQLQGLRGLAQFAIGEVYRPPFAQPQGPVEGVELGLRHLLQHRGRQLGLPEEAVHRGQLDAGRATPPGLGPQQEFLGLLQPPQVA</sequence>
<name>A0A399EPN4_9DEIN</name>
<dbReference type="Proteomes" id="UP000265341">
    <property type="component" value="Unassembled WGS sequence"/>
</dbReference>
<proteinExistence type="predicted"/>